<dbReference type="GO" id="GO:0016020">
    <property type="term" value="C:membrane"/>
    <property type="evidence" value="ECO:0007669"/>
    <property type="project" value="TreeGrafter"/>
</dbReference>
<dbReference type="InterPro" id="IPR011330">
    <property type="entry name" value="Glyco_hydro/deAcase_b/a-brl"/>
</dbReference>
<sequence>MSHLPLRFSALRRYVFVACCVAALSAASTLNPAGPAQASASPAALYPTPLPMGDTPQSASSTDEARVISSLPLRDPLDLPHAIIEGVDASDERAPAHWVSGVGLSVFSRALTEGAQNLQGPRPLTPIQWSIVASGGDYFAERLNTAPLAQAPASDAPGTDSQTWFVNIASGEVTPSQALITAEAEPALSRLLTLALTRFDDKDTSEPQSGSHSPTSRAHPAPAPPYDDLFFAPDGALIVTVPSRDRSSFTTVRISREASKGLLSPVGTRIRDSLTNAGRFQGLHAYPHAQAPLPGEAATLIGAAPTEDIDCSQARCVALTFDDGPDPQLTPQLLDMLFRERVHATFFVQGDAAVVHPGLVARALREGHTIGTHTWSHPRLPFLSAEDVRREVVATKDVVIAATGRTPVLMRPPYGEFSSRVLEVLRSTGDTVIMWNVDTEDWKNKNVPETTRRAIEGSKPGSIILMHDVHPTSVQSVPGIIRGLRERGYSLVSVPTLLGPVTAGDVYYGRE</sequence>
<feature type="region of interest" description="Disordered" evidence="3">
    <location>
        <begin position="201"/>
        <end position="226"/>
    </location>
</feature>
<dbReference type="GO" id="GO:0046872">
    <property type="term" value="F:metal ion binding"/>
    <property type="evidence" value="ECO:0007669"/>
    <property type="project" value="UniProtKB-KW"/>
</dbReference>
<dbReference type="PANTHER" id="PTHR10587:SF133">
    <property type="entry name" value="CHITIN DEACETYLASE 1-RELATED"/>
    <property type="match status" value="1"/>
</dbReference>
<dbReference type="SUPFAM" id="SSF88713">
    <property type="entry name" value="Glycoside hydrolase/deacetylase"/>
    <property type="match status" value="1"/>
</dbReference>
<dbReference type="InterPro" id="IPR002509">
    <property type="entry name" value="NODB_dom"/>
</dbReference>
<dbReference type="Pfam" id="PF01522">
    <property type="entry name" value="Polysacc_deac_1"/>
    <property type="match status" value="1"/>
</dbReference>
<comment type="caution">
    <text evidence="6">The sequence shown here is derived from an EMBL/GenBank/DDBJ whole genome shotgun (WGS) entry which is preliminary data.</text>
</comment>
<dbReference type="GO" id="GO:0016810">
    <property type="term" value="F:hydrolase activity, acting on carbon-nitrogen (but not peptide) bonds"/>
    <property type="evidence" value="ECO:0007669"/>
    <property type="project" value="InterPro"/>
</dbReference>
<evidence type="ECO:0000256" key="2">
    <source>
        <dbReference type="ARBA" id="ARBA00022801"/>
    </source>
</evidence>
<protein>
    <submittedName>
        <fullName evidence="6">Polysaccharide deacetylase family protein</fullName>
    </submittedName>
</protein>
<evidence type="ECO:0000256" key="4">
    <source>
        <dbReference type="SAM" id="SignalP"/>
    </source>
</evidence>
<dbReference type="PANTHER" id="PTHR10587">
    <property type="entry name" value="GLYCOSYL TRANSFERASE-RELATED"/>
    <property type="match status" value="1"/>
</dbReference>
<evidence type="ECO:0000256" key="3">
    <source>
        <dbReference type="SAM" id="MobiDB-lite"/>
    </source>
</evidence>
<organism evidence="6 7">
    <name type="scientific">Schaalia canis</name>
    <dbReference type="NCBI Taxonomy" id="100469"/>
    <lineage>
        <taxon>Bacteria</taxon>
        <taxon>Bacillati</taxon>
        <taxon>Actinomycetota</taxon>
        <taxon>Actinomycetes</taxon>
        <taxon>Actinomycetales</taxon>
        <taxon>Actinomycetaceae</taxon>
        <taxon>Schaalia</taxon>
    </lineage>
</organism>
<accession>A0A3P1SEH8</accession>
<dbReference type="Proteomes" id="UP000280444">
    <property type="component" value="Unassembled WGS sequence"/>
</dbReference>
<name>A0A3P1SEH8_9ACTO</name>
<evidence type="ECO:0000259" key="5">
    <source>
        <dbReference type="PROSITE" id="PS51677"/>
    </source>
</evidence>
<reference evidence="6 7" key="1">
    <citation type="submission" date="2018-11" db="EMBL/GenBank/DDBJ databases">
        <title>Genomes From Bacteria Associated with the Canine Oral Cavity: a Test Case for Automated Genome-Based Taxonomic Assignment.</title>
        <authorList>
            <person name="Coil D.A."/>
            <person name="Jospin G."/>
            <person name="Darling A.E."/>
            <person name="Wallis C."/>
            <person name="Davis I.J."/>
            <person name="Harris S."/>
            <person name="Eisen J.A."/>
            <person name="Holcombe L.J."/>
            <person name="O'Flynn C."/>
        </authorList>
    </citation>
    <scope>NUCLEOTIDE SEQUENCE [LARGE SCALE GENOMIC DNA]</scope>
    <source>
        <strain evidence="6 7">OH770</strain>
    </source>
</reference>
<dbReference type="InterPro" id="IPR050248">
    <property type="entry name" value="Polysacc_deacetylase_ArnD"/>
</dbReference>
<keyword evidence="1" id="KW-0479">Metal-binding</keyword>
<proteinExistence type="predicted"/>
<feature type="domain" description="NodB homology" evidence="5">
    <location>
        <begin position="315"/>
        <end position="492"/>
    </location>
</feature>
<dbReference type="PROSITE" id="PS51677">
    <property type="entry name" value="NODB"/>
    <property type="match status" value="1"/>
</dbReference>
<gene>
    <name evidence="6" type="ORF">EII11_06005</name>
</gene>
<evidence type="ECO:0000256" key="1">
    <source>
        <dbReference type="ARBA" id="ARBA00022723"/>
    </source>
</evidence>
<evidence type="ECO:0000313" key="6">
    <source>
        <dbReference type="EMBL" id="RRC95419.1"/>
    </source>
</evidence>
<evidence type="ECO:0000313" key="7">
    <source>
        <dbReference type="Proteomes" id="UP000280444"/>
    </source>
</evidence>
<dbReference type="EMBL" id="RQZF01000004">
    <property type="protein sequence ID" value="RRC95419.1"/>
    <property type="molecule type" value="Genomic_DNA"/>
</dbReference>
<keyword evidence="4" id="KW-0732">Signal</keyword>
<feature type="chain" id="PRO_5018004806" evidence="4">
    <location>
        <begin position="39"/>
        <end position="511"/>
    </location>
</feature>
<feature type="compositionally biased region" description="Polar residues" evidence="3">
    <location>
        <begin position="206"/>
        <end position="216"/>
    </location>
</feature>
<dbReference type="GO" id="GO:0005975">
    <property type="term" value="P:carbohydrate metabolic process"/>
    <property type="evidence" value="ECO:0007669"/>
    <property type="project" value="InterPro"/>
</dbReference>
<dbReference type="AlphaFoldDB" id="A0A3P1SEH8"/>
<dbReference type="Gene3D" id="3.20.20.370">
    <property type="entry name" value="Glycoside hydrolase/deacetylase"/>
    <property type="match status" value="1"/>
</dbReference>
<dbReference type="CDD" id="cd10917">
    <property type="entry name" value="CE4_NodB_like_6s_7s"/>
    <property type="match status" value="1"/>
</dbReference>
<keyword evidence="2" id="KW-0378">Hydrolase</keyword>
<feature type="signal peptide" evidence="4">
    <location>
        <begin position="1"/>
        <end position="38"/>
    </location>
</feature>
<keyword evidence="7" id="KW-1185">Reference proteome</keyword>